<feature type="non-terminal residue" evidence="1">
    <location>
        <position position="1"/>
    </location>
</feature>
<name>A0A371EFK1_MUCPR</name>
<evidence type="ECO:0000313" key="1">
    <source>
        <dbReference type="EMBL" id="RDX64825.1"/>
    </source>
</evidence>
<proteinExistence type="predicted"/>
<dbReference type="AlphaFoldDB" id="A0A371EFK1"/>
<dbReference type="PANTHER" id="PTHR34222:SF99">
    <property type="entry name" value="PROTEIN, PUTATIVE-RELATED"/>
    <property type="match status" value="1"/>
</dbReference>
<dbReference type="EMBL" id="QJKJ01014214">
    <property type="protein sequence ID" value="RDX64825.1"/>
    <property type="molecule type" value="Genomic_DNA"/>
</dbReference>
<gene>
    <name evidence="1" type="ORF">CR513_56572</name>
</gene>
<comment type="caution">
    <text evidence="1">The sequence shown here is derived from an EMBL/GenBank/DDBJ whole genome shotgun (WGS) entry which is preliminary data.</text>
</comment>
<keyword evidence="2" id="KW-1185">Reference proteome</keyword>
<organism evidence="1 2">
    <name type="scientific">Mucuna pruriens</name>
    <name type="common">Velvet bean</name>
    <name type="synonym">Dolichos pruriens</name>
    <dbReference type="NCBI Taxonomy" id="157652"/>
    <lineage>
        <taxon>Eukaryota</taxon>
        <taxon>Viridiplantae</taxon>
        <taxon>Streptophyta</taxon>
        <taxon>Embryophyta</taxon>
        <taxon>Tracheophyta</taxon>
        <taxon>Spermatophyta</taxon>
        <taxon>Magnoliopsida</taxon>
        <taxon>eudicotyledons</taxon>
        <taxon>Gunneridae</taxon>
        <taxon>Pentapetalae</taxon>
        <taxon>rosids</taxon>
        <taxon>fabids</taxon>
        <taxon>Fabales</taxon>
        <taxon>Fabaceae</taxon>
        <taxon>Papilionoideae</taxon>
        <taxon>50 kb inversion clade</taxon>
        <taxon>NPAAA clade</taxon>
        <taxon>indigoferoid/millettioid clade</taxon>
        <taxon>Phaseoleae</taxon>
        <taxon>Mucuna</taxon>
    </lineage>
</organism>
<sequence length="111" mass="13184">MRSYRENDHVIRFLKGFNKQYSVVRSKIIFSLLIQHERQFNICYDKPKFASNVMDNKGRGKGSKGQNGGRAITMCSYHKRTSHIVDYCYKKHGFHPKFRKSNINYAFEEKK</sequence>
<accession>A0A371EFK1</accession>
<dbReference type="Proteomes" id="UP000257109">
    <property type="component" value="Unassembled WGS sequence"/>
</dbReference>
<protein>
    <submittedName>
        <fullName evidence="1">Uncharacterized protein</fullName>
    </submittedName>
</protein>
<dbReference type="OrthoDB" id="1435198at2759"/>
<evidence type="ECO:0000313" key="2">
    <source>
        <dbReference type="Proteomes" id="UP000257109"/>
    </source>
</evidence>
<reference evidence="1" key="1">
    <citation type="submission" date="2018-05" db="EMBL/GenBank/DDBJ databases">
        <title>Draft genome of Mucuna pruriens seed.</title>
        <authorList>
            <person name="Nnadi N.E."/>
            <person name="Vos R."/>
            <person name="Hasami M.H."/>
            <person name="Devisetty U.K."/>
            <person name="Aguiy J.C."/>
        </authorList>
    </citation>
    <scope>NUCLEOTIDE SEQUENCE [LARGE SCALE GENOMIC DNA]</scope>
    <source>
        <strain evidence="1">JCA_2017</strain>
    </source>
</reference>
<dbReference type="PANTHER" id="PTHR34222">
    <property type="entry name" value="GAG_PRE-INTEGRS DOMAIN-CONTAINING PROTEIN"/>
    <property type="match status" value="1"/>
</dbReference>